<dbReference type="KEGG" id="lch:Lcho_0614"/>
<evidence type="ECO:0000313" key="6">
    <source>
        <dbReference type="EMBL" id="ACB32889.1"/>
    </source>
</evidence>
<evidence type="ECO:0000256" key="1">
    <source>
        <dbReference type="ARBA" id="ARBA00002868"/>
    </source>
</evidence>
<dbReference type="InterPro" id="IPR039255">
    <property type="entry name" value="YceD_bac"/>
</dbReference>
<dbReference type="PANTHER" id="PTHR38099:SF1">
    <property type="entry name" value="LARGE RIBOSOMAL RNA SUBUNIT ACCUMULATION PROTEIN YCED"/>
    <property type="match status" value="1"/>
</dbReference>
<accession>B1XZP3</accession>
<dbReference type="Pfam" id="PF02620">
    <property type="entry name" value="YceD"/>
    <property type="match status" value="1"/>
</dbReference>
<name>B1XZP3_LEPCP</name>
<evidence type="ECO:0000256" key="5">
    <source>
        <dbReference type="ARBA" id="ARBA00031841"/>
    </source>
</evidence>
<comment type="similarity">
    <text evidence="2">Belongs to the DUF177 domain family.</text>
</comment>
<keyword evidence="4" id="KW-0690">Ribosome biogenesis</keyword>
<gene>
    <name evidence="6" type="ordered locus">Lcho_0614</name>
</gene>
<dbReference type="EMBL" id="CP001013">
    <property type="protein sequence ID" value="ACB32889.1"/>
    <property type="molecule type" value="Genomic_DNA"/>
</dbReference>
<evidence type="ECO:0000256" key="2">
    <source>
        <dbReference type="ARBA" id="ARBA00010740"/>
    </source>
</evidence>
<comment type="function">
    <text evidence="1">Plays a role in synthesis, processing and/or stability of 23S rRNA.</text>
</comment>
<dbReference type="OrthoDB" id="5297600at2"/>
<sequence length="190" mass="20249">MKNDFNPKHLDIMVFAEAAGSLSGTTPLSALPRLQDGLHPDPADSTVPTATWQASGEVRIRRGAPPQALLRLQAQAVAPLECQRCLGSVLTPLAFDRQFQFAATEEAAAELDAQEEDDVLVLSRNFDLLSLIEDELLLALPPVPRHETCPQPLTMSAEADGFAAENEAAAEKPHPFAKLAAMKKSGGTGG</sequence>
<dbReference type="GO" id="GO:0042254">
    <property type="term" value="P:ribosome biogenesis"/>
    <property type="evidence" value="ECO:0007669"/>
    <property type="project" value="UniProtKB-KW"/>
</dbReference>
<dbReference type="InterPro" id="IPR003772">
    <property type="entry name" value="YceD"/>
</dbReference>
<evidence type="ECO:0000256" key="4">
    <source>
        <dbReference type="ARBA" id="ARBA00022517"/>
    </source>
</evidence>
<dbReference type="eggNOG" id="COG1399">
    <property type="taxonomic scope" value="Bacteria"/>
</dbReference>
<reference evidence="6 7" key="1">
    <citation type="submission" date="2008-03" db="EMBL/GenBank/DDBJ databases">
        <title>Complete sequence of Leptothrix cholodnii SP-6.</title>
        <authorList>
            <consortium name="US DOE Joint Genome Institute"/>
            <person name="Copeland A."/>
            <person name="Lucas S."/>
            <person name="Lapidus A."/>
            <person name="Glavina del Rio T."/>
            <person name="Dalin E."/>
            <person name="Tice H."/>
            <person name="Bruce D."/>
            <person name="Goodwin L."/>
            <person name="Pitluck S."/>
            <person name="Chertkov O."/>
            <person name="Brettin T."/>
            <person name="Detter J.C."/>
            <person name="Han C."/>
            <person name="Kuske C.R."/>
            <person name="Schmutz J."/>
            <person name="Larimer F."/>
            <person name="Land M."/>
            <person name="Hauser L."/>
            <person name="Kyrpides N."/>
            <person name="Lykidis A."/>
            <person name="Emerson D."/>
            <person name="Richardson P."/>
        </authorList>
    </citation>
    <scope>NUCLEOTIDE SEQUENCE [LARGE SCALE GENOMIC DNA]</scope>
    <source>
        <strain evidence="7">ATCC 51168 / LMG 8142 / SP-6</strain>
    </source>
</reference>
<organism evidence="6 7">
    <name type="scientific">Leptothrix cholodnii (strain ATCC 51168 / LMG 8142 / SP-6)</name>
    <name type="common">Leptothrix discophora (strain SP-6)</name>
    <dbReference type="NCBI Taxonomy" id="395495"/>
    <lineage>
        <taxon>Bacteria</taxon>
        <taxon>Pseudomonadati</taxon>
        <taxon>Pseudomonadota</taxon>
        <taxon>Betaproteobacteria</taxon>
        <taxon>Burkholderiales</taxon>
        <taxon>Sphaerotilaceae</taxon>
        <taxon>Leptothrix</taxon>
    </lineage>
</organism>
<dbReference type="PANTHER" id="PTHR38099">
    <property type="entry name" value="LARGE RIBOSOMAL RNA SUBUNIT ACCUMULATION PROTEIN YCED"/>
    <property type="match status" value="1"/>
</dbReference>
<dbReference type="GO" id="GO:0005829">
    <property type="term" value="C:cytosol"/>
    <property type="evidence" value="ECO:0007669"/>
    <property type="project" value="TreeGrafter"/>
</dbReference>
<evidence type="ECO:0000256" key="3">
    <source>
        <dbReference type="ARBA" id="ARBA00015716"/>
    </source>
</evidence>
<dbReference type="AlphaFoldDB" id="B1XZP3"/>
<dbReference type="HOGENOM" id="CLU_094127_0_0_4"/>
<dbReference type="STRING" id="395495.Lcho_0614"/>
<protein>
    <recommendedName>
        <fullName evidence="3">Large ribosomal RNA subunit accumulation protein YceD</fullName>
    </recommendedName>
    <alternativeName>
        <fullName evidence="5">23S rRNA accumulation protein YceD</fullName>
    </alternativeName>
</protein>
<proteinExistence type="inferred from homology"/>
<keyword evidence="7" id="KW-1185">Reference proteome</keyword>
<evidence type="ECO:0000313" key="7">
    <source>
        <dbReference type="Proteomes" id="UP000001693"/>
    </source>
</evidence>
<dbReference type="Proteomes" id="UP000001693">
    <property type="component" value="Chromosome"/>
</dbReference>